<comment type="caution">
    <text evidence="2">The sequence shown here is derived from an EMBL/GenBank/DDBJ whole genome shotgun (WGS) entry which is preliminary data.</text>
</comment>
<protein>
    <submittedName>
        <fullName evidence="2">Fructosamine-3-kinase</fullName>
    </submittedName>
</protein>
<reference evidence="2 3" key="1">
    <citation type="submission" date="2020-07" db="EMBL/GenBank/DDBJ databases">
        <title>Sequencing the genomes of 1000 actinobacteria strains.</title>
        <authorList>
            <person name="Klenk H.-P."/>
        </authorList>
    </citation>
    <scope>NUCLEOTIDE SEQUENCE [LARGE SCALE GENOMIC DNA]</scope>
    <source>
        <strain evidence="2 3">DSM 103164</strain>
    </source>
</reference>
<evidence type="ECO:0000313" key="2">
    <source>
        <dbReference type="EMBL" id="NYI70667.1"/>
    </source>
</evidence>
<dbReference type="PANTHER" id="PTHR12149:SF8">
    <property type="entry name" value="PROTEIN-RIBULOSAMINE 3-KINASE"/>
    <property type="match status" value="1"/>
</dbReference>
<comment type="similarity">
    <text evidence="1">Belongs to the fructosamine kinase family.</text>
</comment>
<dbReference type="Gene3D" id="1.10.510.10">
    <property type="entry name" value="Transferase(Phosphotransferase) domain 1"/>
    <property type="match status" value="1"/>
</dbReference>
<dbReference type="AlphaFoldDB" id="A0A7Z0D866"/>
<keyword evidence="1" id="KW-0808">Transferase</keyword>
<evidence type="ECO:0000313" key="3">
    <source>
        <dbReference type="Proteomes" id="UP000527616"/>
    </source>
</evidence>
<dbReference type="RefSeq" id="WP_179444597.1">
    <property type="nucleotide sequence ID" value="NZ_JACBZS010000001.1"/>
</dbReference>
<proteinExistence type="inferred from homology"/>
<dbReference type="Pfam" id="PF03881">
    <property type="entry name" value="Fructosamin_kin"/>
    <property type="match status" value="1"/>
</dbReference>
<dbReference type="GO" id="GO:0016301">
    <property type="term" value="F:kinase activity"/>
    <property type="evidence" value="ECO:0007669"/>
    <property type="project" value="UniProtKB-UniRule"/>
</dbReference>
<dbReference type="Gene3D" id="1.20.1270.240">
    <property type="match status" value="1"/>
</dbReference>
<gene>
    <name evidence="2" type="ORF">GGQ54_001227</name>
</gene>
<dbReference type="PIRSF" id="PIRSF006221">
    <property type="entry name" value="Ketosamine-3-kinase"/>
    <property type="match status" value="1"/>
</dbReference>
<organism evidence="2 3">
    <name type="scientific">Naumannella cuiyingiana</name>
    <dbReference type="NCBI Taxonomy" id="1347891"/>
    <lineage>
        <taxon>Bacteria</taxon>
        <taxon>Bacillati</taxon>
        <taxon>Actinomycetota</taxon>
        <taxon>Actinomycetes</taxon>
        <taxon>Propionibacteriales</taxon>
        <taxon>Propionibacteriaceae</taxon>
        <taxon>Naumannella</taxon>
    </lineage>
</organism>
<name>A0A7Z0D866_9ACTN</name>
<dbReference type="Proteomes" id="UP000527616">
    <property type="component" value="Unassembled WGS sequence"/>
</dbReference>
<dbReference type="SUPFAM" id="SSF56112">
    <property type="entry name" value="Protein kinase-like (PK-like)"/>
    <property type="match status" value="1"/>
</dbReference>
<accession>A0A7Z0D866</accession>
<evidence type="ECO:0000256" key="1">
    <source>
        <dbReference type="PIRNR" id="PIRNR006221"/>
    </source>
</evidence>
<dbReference type="EMBL" id="JACBZS010000001">
    <property type="protein sequence ID" value="NYI70667.1"/>
    <property type="molecule type" value="Genomic_DNA"/>
</dbReference>
<dbReference type="InterPro" id="IPR016477">
    <property type="entry name" value="Fructo-/Ketosamine-3-kinase"/>
</dbReference>
<sequence>MQHFTKRGTPRALAYEAAGLAWLGAAGAAPVVRLVEQRGDTLTTARLAPVRPSAAAAEDFGRALAVTHDAGAPAFGCPPDGWAGDGFVGAAPLSLASDERWGRMYAEQRVLPYARQARDAGALAAGELAIIEAVAQRLAAGDLDDEAPPARLHGDLWSGNVISTDAGMIMIDPAAQGGHRLLDLAMLDLFGFSHLDRVFAAYAEASAYLPDNWRQLIGLHQVHHLLVHAVLFGGGYGASAARAARPYR</sequence>
<keyword evidence="3" id="KW-1185">Reference proteome</keyword>
<dbReference type="PANTHER" id="PTHR12149">
    <property type="entry name" value="FRUCTOSAMINE 3 KINASE-RELATED PROTEIN"/>
    <property type="match status" value="1"/>
</dbReference>
<keyword evidence="1 2" id="KW-0418">Kinase</keyword>
<dbReference type="InterPro" id="IPR011009">
    <property type="entry name" value="Kinase-like_dom_sf"/>
</dbReference>